<evidence type="ECO:0000256" key="2">
    <source>
        <dbReference type="ARBA" id="ARBA00007230"/>
    </source>
</evidence>
<feature type="transmembrane region" description="Helical" evidence="6">
    <location>
        <begin position="239"/>
        <end position="257"/>
    </location>
</feature>
<dbReference type="GO" id="GO:0005794">
    <property type="term" value="C:Golgi apparatus"/>
    <property type="evidence" value="ECO:0007669"/>
    <property type="project" value="Ensembl"/>
</dbReference>
<reference evidence="8" key="1">
    <citation type="submission" date="2025-08" db="UniProtKB">
        <authorList>
            <consortium name="RefSeq"/>
        </authorList>
    </citation>
    <scope>IDENTIFICATION</scope>
</reference>
<keyword evidence="3 6" id="KW-0812">Transmembrane</keyword>
<feature type="transmembrane region" description="Helical" evidence="6">
    <location>
        <begin position="211"/>
        <end position="232"/>
    </location>
</feature>
<feature type="transmembrane region" description="Helical" evidence="6">
    <location>
        <begin position="308"/>
        <end position="329"/>
    </location>
</feature>
<organism evidence="7 8">
    <name type="scientific">Carlito syrichta</name>
    <name type="common">Philippine tarsier</name>
    <name type="synonym">Tarsius syrichta</name>
    <dbReference type="NCBI Taxonomy" id="1868482"/>
    <lineage>
        <taxon>Eukaryota</taxon>
        <taxon>Metazoa</taxon>
        <taxon>Chordata</taxon>
        <taxon>Craniata</taxon>
        <taxon>Vertebrata</taxon>
        <taxon>Euteleostomi</taxon>
        <taxon>Mammalia</taxon>
        <taxon>Eutheria</taxon>
        <taxon>Euarchontoglires</taxon>
        <taxon>Primates</taxon>
        <taxon>Haplorrhini</taxon>
        <taxon>Tarsiiformes</taxon>
        <taxon>Tarsiidae</taxon>
        <taxon>Carlito</taxon>
    </lineage>
</organism>
<keyword evidence="5 6" id="KW-0472">Membrane</keyword>
<evidence type="ECO:0000313" key="7">
    <source>
        <dbReference type="Proteomes" id="UP000189704"/>
    </source>
</evidence>
<dbReference type="AlphaFoldDB" id="A0A1U7TL24"/>
<gene>
    <name evidence="8" type="primary">NIPAL1</name>
</gene>
<protein>
    <submittedName>
        <fullName evidence="8">Magnesium transporter NIPA3</fullName>
    </submittedName>
</protein>
<evidence type="ECO:0000256" key="1">
    <source>
        <dbReference type="ARBA" id="ARBA00004141"/>
    </source>
</evidence>
<dbReference type="OMA" id="STWMPWF"/>
<dbReference type="PANTHER" id="PTHR12570">
    <property type="match status" value="1"/>
</dbReference>
<feature type="transmembrane region" description="Helical" evidence="6">
    <location>
        <begin position="69"/>
        <end position="91"/>
    </location>
</feature>
<dbReference type="InterPro" id="IPR008521">
    <property type="entry name" value="Mg_trans_NIPA"/>
</dbReference>
<comment type="similarity">
    <text evidence="2">Belongs to the NIPA family.</text>
</comment>
<feature type="transmembrane region" description="Helical" evidence="6">
    <location>
        <begin position="277"/>
        <end position="296"/>
    </location>
</feature>
<accession>A0A1U7TL24</accession>
<dbReference type="OrthoDB" id="6428174at2759"/>
<dbReference type="RefSeq" id="XP_008060749.1">
    <property type="nucleotide sequence ID" value="XM_008062558.1"/>
</dbReference>
<dbReference type="GO" id="GO:0016020">
    <property type="term" value="C:membrane"/>
    <property type="evidence" value="ECO:0007669"/>
    <property type="project" value="UniProtKB-SubCell"/>
</dbReference>
<name>A0A1U7TL24_CARSF</name>
<evidence type="ECO:0000313" key="8">
    <source>
        <dbReference type="RefSeq" id="XP_008060749.1"/>
    </source>
</evidence>
<dbReference type="GO" id="GO:0015095">
    <property type="term" value="F:magnesium ion transmembrane transporter activity"/>
    <property type="evidence" value="ECO:0007669"/>
    <property type="project" value="InterPro"/>
</dbReference>
<proteinExistence type="inferred from homology"/>
<sequence length="415" mass="44894">MGAQVRLPSGEPCREGYILSLVCQNSSQAWCEITNVSQLLASPVLFTDLNSSTTNLSITANVQNVENKYSLYMGLVLAVGSSFFIGCSFILKKKGLLQLASKGSTRAGQGGHSYLKEWLWWAGLLSMGAGEAANFAAYAFAPATLVTPLGALSVLVSAILSSYFLNEHLNIHGKIGCILSILGSTVMVIHAPQEEEVASLLEMEMKLRDPGFISFAVIITVISLVLIVVVAPKKGQTNILVYISICSLIGAFSVSSVKGLGIAIKELLEWKPVYERPLVFILLAVLVLSVTTQINYLNKALDTFNTSLVTPIYYVFFTSMVVTCSAILFQEWNGMRAGDVIGTLSGFLTVINGIFLLHAFKNTDVAWSQLTSTKKEALSLNDSESSYVLLENMEYSAPGCNEDITLFSRTDDGSL</sequence>
<dbReference type="KEGG" id="csyr:103264856"/>
<feature type="transmembrane region" description="Helical" evidence="6">
    <location>
        <begin position="172"/>
        <end position="191"/>
    </location>
</feature>
<keyword evidence="7" id="KW-1185">Reference proteome</keyword>
<dbReference type="PANTHER" id="PTHR12570:SF13">
    <property type="entry name" value="MAGNESIUM TRANSPORTER NIPA3"/>
    <property type="match status" value="1"/>
</dbReference>
<feature type="transmembrane region" description="Helical" evidence="6">
    <location>
        <begin position="341"/>
        <end position="360"/>
    </location>
</feature>
<dbReference type="CTD" id="152519"/>
<feature type="transmembrane region" description="Helical" evidence="6">
    <location>
        <begin position="146"/>
        <end position="165"/>
    </location>
</feature>
<evidence type="ECO:0000256" key="6">
    <source>
        <dbReference type="SAM" id="Phobius"/>
    </source>
</evidence>
<dbReference type="SUPFAM" id="SSF103481">
    <property type="entry name" value="Multidrug resistance efflux transporter EmrE"/>
    <property type="match status" value="1"/>
</dbReference>
<evidence type="ECO:0000256" key="3">
    <source>
        <dbReference type="ARBA" id="ARBA00022692"/>
    </source>
</evidence>
<dbReference type="STRING" id="1868482.ENSTSYP00000009769"/>
<keyword evidence="4 6" id="KW-1133">Transmembrane helix</keyword>
<comment type="subcellular location">
    <subcellularLocation>
        <location evidence="1">Membrane</location>
        <topology evidence="1">Multi-pass membrane protein</topology>
    </subcellularLocation>
</comment>
<evidence type="ECO:0000256" key="5">
    <source>
        <dbReference type="ARBA" id="ARBA00023136"/>
    </source>
</evidence>
<dbReference type="Proteomes" id="UP000189704">
    <property type="component" value="Unplaced"/>
</dbReference>
<dbReference type="InterPro" id="IPR037185">
    <property type="entry name" value="EmrE-like"/>
</dbReference>
<dbReference type="GeneID" id="103264856"/>
<dbReference type="Pfam" id="PF05653">
    <property type="entry name" value="Mg_trans_NIPA"/>
    <property type="match status" value="1"/>
</dbReference>
<evidence type="ECO:0000256" key="4">
    <source>
        <dbReference type="ARBA" id="ARBA00022989"/>
    </source>
</evidence>